<keyword evidence="5" id="KW-1185">Reference proteome</keyword>
<dbReference type="InterPro" id="IPR012867">
    <property type="entry name" value="DUF1648"/>
</dbReference>
<feature type="transmembrane region" description="Helical" evidence="1">
    <location>
        <begin position="88"/>
        <end position="112"/>
    </location>
</feature>
<evidence type="ECO:0000313" key="4">
    <source>
        <dbReference type="EMBL" id="MDG0809004.1"/>
    </source>
</evidence>
<organism evidence="4 5">
    <name type="scientific">Cohnella rhizosphaerae</name>
    <dbReference type="NCBI Taxonomy" id="1457232"/>
    <lineage>
        <taxon>Bacteria</taxon>
        <taxon>Bacillati</taxon>
        <taxon>Bacillota</taxon>
        <taxon>Bacilli</taxon>
        <taxon>Bacillales</taxon>
        <taxon>Paenibacillaceae</taxon>
        <taxon>Cohnella</taxon>
    </lineage>
</organism>
<evidence type="ECO:0000259" key="3">
    <source>
        <dbReference type="Pfam" id="PF19124"/>
    </source>
</evidence>
<evidence type="ECO:0000256" key="1">
    <source>
        <dbReference type="SAM" id="Phobius"/>
    </source>
</evidence>
<protein>
    <submittedName>
        <fullName evidence="4">DUF1648 domain-containing protein</fullName>
    </submittedName>
</protein>
<accession>A0A9X4KUB4</accession>
<keyword evidence="1" id="KW-0812">Transmembrane</keyword>
<keyword evidence="1" id="KW-1133">Transmembrane helix</keyword>
<feature type="transmembrane region" description="Helical" evidence="1">
    <location>
        <begin position="35"/>
        <end position="56"/>
    </location>
</feature>
<dbReference type="PANTHER" id="PTHR37810:SF9">
    <property type="entry name" value="MEMBRANE PROTEIN"/>
    <property type="match status" value="1"/>
</dbReference>
<feature type="transmembrane region" description="Helical" evidence="1">
    <location>
        <begin position="118"/>
        <end position="140"/>
    </location>
</feature>
<sequence length="214" mass="23467">MVCAASAALHWDVIPNPVPTHFGITGEPDEYSPKAFGSVFMLNIVQLVLIIVFLLVNMSIRQARQQLDPERPEASRAQQLRFRKANSVFIYALSLFVVVMLGLGQSVTLYGWPTGRLSPAMLGLPALLILAVFGFVWYVARQGLDEASGAARTQEDEAWRGGVFYYNKADPALMAEKRYGVGWTINFAHPLGILVFAAMLLVPIAVIALVAIFA</sequence>
<keyword evidence="1" id="KW-0472">Membrane</keyword>
<name>A0A9X4KUB4_9BACL</name>
<feature type="domain" description="DUF5808" evidence="3">
    <location>
        <begin position="168"/>
        <end position="192"/>
    </location>
</feature>
<dbReference type="Pfam" id="PF19124">
    <property type="entry name" value="DUF5808"/>
    <property type="match status" value="1"/>
</dbReference>
<evidence type="ECO:0000259" key="2">
    <source>
        <dbReference type="Pfam" id="PF07853"/>
    </source>
</evidence>
<dbReference type="AlphaFoldDB" id="A0A9X4KUB4"/>
<evidence type="ECO:0000313" key="5">
    <source>
        <dbReference type="Proteomes" id="UP001153404"/>
    </source>
</evidence>
<proteinExistence type="predicted"/>
<comment type="caution">
    <text evidence="4">The sequence shown here is derived from an EMBL/GenBank/DDBJ whole genome shotgun (WGS) entry which is preliminary data.</text>
</comment>
<dbReference type="Proteomes" id="UP001153404">
    <property type="component" value="Unassembled WGS sequence"/>
</dbReference>
<dbReference type="EMBL" id="JAPDIA010000003">
    <property type="protein sequence ID" value="MDG0809004.1"/>
    <property type="molecule type" value="Genomic_DNA"/>
</dbReference>
<dbReference type="PANTHER" id="PTHR37810">
    <property type="entry name" value="IMMUNITY PROTEIN SDPI"/>
    <property type="match status" value="1"/>
</dbReference>
<reference evidence="4" key="1">
    <citation type="submission" date="2022-10" db="EMBL/GenBank/DDBJ databases">
        <title>Comparative genomic analysis of Cohnella hashimotonis sp. nov., isolated from the International Space Station.</title>
        <authorList>
            <person name="Simpson A."/>
            <person name="Venkateswaran K."/>
        </authorList>
    </citation>
    <scope>NUCLEOTIDE SEQUENCE</scope>
    <source>
        <strain evidence="4">DSM 28161</strain>
    </source>
</reference>
<feature type="transmembrane region" description="Helical" evidence="1">
    <location>
        <begin position="187"/>
        <end position="213"/>
    </location>
</feature>
<dbReference type="InterPro" id="IPR043831">
    <property type="entry name" value="DUF5808"/>
</dbReference>
<dbReference type="GO" id="GO:0009636">
    <property type="term" value="P:response to toxic substance"/>
    <property type="evidence" value="ECO:0007669"/>
    <property type="project" value="TreeGrafter"/>
</dbReference>
<gene>
    <name evidence="4" type="ORF">OMP40_06165</name>
</gene>
<dbReference type="Pfam" id="PF07853">
    <property type="entry name" value="DUF1648"/>
    <property type="match status" value="1"/>
</dbReference>
<feature type="domain" description="DUF1648" evidence="2">
    <location>
        <begin position="3"/>
        <end position="46"/>
    </location>
</feature>